<gene>
    <name evidence="1" type="ordered locus">VIT_05s0020g00990</name>
</gene>
<name>F6HE50_VITVI</name>
<evidence type="ECO:0000313" key="1">
    <source>
        <dbReference type="EMBL" id="CCB50302.1"/>
    </source>
</evidence>
<dbReference type="InParanoid" id="F6HE50"/>
<organism evidence="1 2">
    <name type="scientific">Vitis vinifera</name>
    <name type="common">Grape</name>
    <dbReference type="NCBI Taxonomy" id="29760"/>
    <lineage>
        <taxon>Eukaryota</taxon>
        <taxon>Viridiplantae</taxon>
        <taxon>Streptophyta</taxon>
        <taxon>Embryophyta</taxon>
        <taxon>Tracheophyta</taxon>
        <taxon>Spermatophyta</taxon>
        <taxon>Magnoliopsida</taxon>
        <taxon>eudicotyledons</taxon>
        <taxon>Gunneridae</taxon>
        <taxon>Pentapetalae</taxon>
        <taxon>rosids</taxon>
        <taxon>Vitales</taxon>
        <taxon>Vitaceae</taxon>
        <taxon>Viteae</taxon>
        <taxon>Vitis</taxon>
    </lineage>
</organism>
<dbReference type="EMBL" id="FN595749">
    <property type="protein sequence ID" value="CCB50302.1"/>
    <property type="molecule type" value="Genomic_DNA"/>
</dbReference>
<dbReference type="AlphaFoldDB" id="F6HE50"/>
<proteinExistence type="predicted"/>
<sequence>MDSPTPLVIFKYEQFGKDLSGRRKNIIEGQVLALGFLAVQGWHLVSCKS</sequence>
<evidence type="ECO:0000313" key="2">
    <source>
        <dbReference type="Proteomes" id="UP000009183"/>
    </source>
</evidence>
<dbReference type="PaxDb" id="29760-VIT_05s0020g00990.t01"/>
<reference evidence="2" key="1">
    <citation type="journal article" date="2007" name="Nature">
        <title>The grapevine genome sequence suggests ancestral hexaploidization in major angiosperm phyla.</title>
        <authorList>
            <consortium name="The French-Italian Public Consortium for Grapevine Genome Characterization."/>
            <person name="Jaillon O."/>
            <person name="Aury J.-M."/>
            <person name="Noel B."/>
            <person name="Policriti A."/>
            <person name="Clepet C."/>
            <person name="Casagrande A."/>
            <person name="Choisne N."/>
            <person name="Aubourg S."/>
            <person name="Vitulo N."/>
            <person name="Jubin C."/>
            <person name="Vezzi A."/>
            <person name="Legeai F."/>
            <person name="Hugueney P."/>
            <person name="Dasilva C."/>
            <person name="Horner D."/>
            <person name="Mica E."/>
            <person name="Jublot D."/>
            <person name="Poulain J."/>
            <person name="Bruyere C."/>
            <person name="Billault A."/>
            <person name="Segurens B."/>
            <person name="Gouyvenoux M."/>
            <person name="Ugarte E."/>
            <person name="Cattonaro F."/>
            <person name="Anthouard V."/>
            <person name="Vico V."/>
            <person name="Del Fabbro C."/>
            <person name="Alaux M."/>
            <person name="Di Gaspero G."/>
            <person name="Dumas V."/>
            <person name="Felice N."/>
            <person name="Paillard S."/>
            <person name="Juman I."/>
            <person name="Moroldo M."/>
            <person name="Scalabrin S."/>
            <person name="Canaguier A."/>
            <person name="Le Clainche I."/>
            <person name="Malacrida G."/>
            <person name="Durand E."/>
            <person name="Pesole G."/>
            <person name="Laucou V."/>
            <person name="Chatelet P."/>
            <person name="Merdinoglu D."/>
            <person name="Delledonne M."/>
            <person name="Pezzotti M."/>
            <person name="Lecharny A."/>
            <person name="Scarpelli C."/>
            <person name="Artiguenave F."/>
            <person name="Pe M.E."/>
            <person name="Valle G."/>
            <person name="Morgante M."/>
            <person name="Caboche M."/>
            <person name="Adam-Blondon A.-F."/>
            <person name="Weissenbach J."/>
            <person name="Quetier F."/>
            <person name="Wincker P."/>
        </authorList>
    </citation>
    <scope>NUCLEOTIDE SEQUENCE [LARGE SCALE GENOMIC DNA]</scope>
    <source>
        <strain evidence="2">cv. Pinot noir / PN40024</strain>
    </source>
</reference>
<accession>F6HE50</accession>
<protein>
    <submittedName>
        <fullName evidence="1">Uncharacterized protein</fullName>
    </submittedName>
</protein>
<dbReference type="Proteomes" id="UP000009183">
    <property type="component" value="Chromosome 5"/>
</dbReference>
<dbReference type="HOGENOM" id="CLU_3145560_0_0_1"/>
<keyword evidence="2" id="KW-1185">Reference proteome</keyword>